<proteinExistence type="predicted"/>
<comment type="caution">
    <text evidence="1">The sequence shown here is derived from an EMBL/GenBank/DDBJ whole genome shotgun (WGS) entry which is preliminary data.</text>
</comment>
<accession>A0ABT8XGS8</accession>
<organism evidence="1 2">
    <name type="scientific">Shinella curvata</name>
    <dbReference type="NCBI Taxonomy" id="1817964"/>
    <lineage>
        <taxon>Bacteria</taxon>
        <taxon>Pseudomonadati</taxon>
        <taxon>Pseudomonadota</taxon>
        <taxon>Alphaproteobacteria</taxon>
        <taxon>Hyphomicrobiales</taxon>
        <taxon>Rhizobiaceae</taxon>
        <taxon>Shinella</taxon>
    </lineage>
</organism>
<gene>
    <name evidence="1" type="ORF">GB928_015440</name>
</gene>
<dbReference type="Proteomes" id="UP001177080">
    <property type="component" value="Unassembled WGS sequence"/>
</dbReference>
<dbReference type="RefSeq" id="WP_244760269.1">
    <property type="nucleotide sequence ID" value="NZ_JALJCJ010000002.1"/>
</dbReference>
<sequence length="63" mass="6912">MLKIFSMIATALKAEAEPAETPVWMRDPLAHPEIETMDSRALGDLPFGLFRAQSQPGEAACRP</sequence>
<evidence type="ECO:0000313" key="1">
    <source>
        <dbReference type="EMBL" id="MDO6122584.1"/>
    </source>
</evidence>
<dbReference type="EMBL" id="WHSC02000006">
    <property type="protein sequence ID" value="MDO6122584.1"/>
    <property type="molecule type" value="Genomic_DNA"/>
</dbReference>
<reference evidence="1" key="1">
    <citation type="submission" date="2022-04" db="EMBL/GenBank/DDBJ databases">
        <title>Shinella lacus sp. nov., a novel member of the genus Shinella from water.</title>
        <authorList>
            <person name="Deng Y."/>
        </authorList>
    </citation>
    <scope>NUCLEOTIDE SEQUENCE</scope>
    <source>
        <strain evidence="1">JCM 31239</strain>
    </source>
</reference>
<protein>
    <submittedName>
        <fullName evidence="1">Uncharacterized protein</fullName>
    </submittedName>
</protein>
<name>A0ABT8XGS8_9HYPH</name>
<keyword evidence="2" id="KW-1185">Reference proteome</keyword>
<evidence type="ECO:0000313" key="2">
    <source>
        <dbReference type="Proteomes" id="UP001177080"/>
    </source>
</evidence>